<evidence type="ECO:0000313" key="3">
    <source>
        <dbReference type="Proteomes" id="UP001152320"/>
    </source>
</evidence>
<sequence length="62" mass="6725">MKVLYLLTVLLVVGVMVSNNHVAGDCTKPDCYKCIGTECEQCVGVTATQCDSHQTCIDNCKK</sequence>
<evidence type="ECO:0000313" key="2">
    <source>
        <dbReference type="EMBL" id="KAJ8023551.1"/>
    </source>
</evidence>
<name>A0A9Q0YQQ0_HOLLE</name>
<dbReference type="Proteomes" id="UP001152320">
    <property type="component" value="Chromosome 19"/>
</dbReference>
<reference evidence="2" key="1">
    <citation type="submission" date="2021-10" db="EMBL/GenBank/DDBJ databases">
        <title>Tropical sea cucumber genome reveals ecological adaptation and Cuvierian tubules defense mechanism.</title>
        <authorList>
            <person name="Chen T."/>
        </authorList>
    </citation>
    <scope>NUCLEOTIDE SEQUENCE</scope>
    <source>
        <strain evidence="2">Nanhai2018</strain>
        <tissue evidence="2">Muscle</tissue>
    </source>
</reference>
<feature type="signal peptide" evidence="1">
    <location>
        <begin position="1"/>
        <end position="24"/>
    </location>
</feature>
<dbReference type="AlphaFoldDB" id="A0A9Q0YQQ0"/>
<comment type="caution">
    <text evidence="2">The sequence shown here is derived from an EMBL/GenBank/DDBJ whole genome shotgun (WGS) entry which is preliminary data.</text>
</comment>
<keyword evidence="1" id="KW-0732">Signal</keyword>
<proteinExistence type="predicted"/>
<accession>A0A9Q0YQQ0</accession>
<keyword evidence="3" id="KW-1185">Reference proteome</keyword>
<feature type="chain" id="PRO_5040174735" evidence="1">
    <location>
        <begin position="25"/>
        <end position="62"/>
    </location>
</feature>
<organism evidence="2 3">
    <name type="scientific">Holothuria leucospilota</name>
    <name type="common">Black long sea cucumber</name>
    <name type="synonym">Mertensiothuria leucospilota</name>
    <dbReference type="NCBI Taxonomy" id="206669"/>
    <lineage>
        <taxon>Eukaryota</taxon>
        <taxon>Metazoa</taxon>
        <taxon>Echinodermata</taxon>
        <taxon>Eleutherozoa</taxon>
        <taxon>Echinozoa</taxon>
        <taxon>Holothuroidea</taxon>
        <taxon>Aspidochirotacea</taxon>
        <taxon>Aspidochirotida</taxon>
        <taxon>Holothuriidae</taxon>
        <taxon>Holothuria</taxon>
    </lineage>
</organism>
<evidence type="ECO:0000256" key="1">
    <source>
        <dbReference type="SAM" id="SignalP"/>
    </source>
</evidence>
<protein>
    <submittedName>
        <fullName evidence="2">Uncharacterized protein</fullName>
    </submittedName>
</protein>
<gene>
    <name evidence="2" type="ORF">HOLleu_36018</name>
</gene>
<dbReference type="EMBL" id="JAIZAY010000019">
    <property type="protein sequence ID" value="KAJ8023551.1"/>
    <property type="molecule type" value="Genomic_DNA"/>
</dbReference>